<evidence type="ECO:0000313" key="11">
    <source>
        <dbReference type="Proteomes" id="UP000288216"/>
    </source>
</evidence>
<comment type="caution">
    <text evidence="4">Lacks conserved residue(s) required for the propagation of feature annotation.</text>
</comment>
<dbReference type="InterPro" id="IPR006207">
    <property type="entry name" value="Cys_knot_C"/>
</dbReference>
<evidence type="ECO:0000256" key="4">
    <source>
        <dbReference type="PROSITE-ProRule" id="PRU00039"/>
    </source>
</evidence>
<dbReference type="PANTHER" id="PTHR11339">
    <property type="entry name" value="EXTRACELLULAR MATRIX GLYCOPROTEIN RELATED"/>
    <property type="match status" value="1"/>
</dbReference>
<dbReference type="InterPro" id="IPR001846">
    <property type="entry name" value="VWF_type-D"/>
</dbReference>
<feature type="coiled-coil region" evidence="5">
    <location>
        <begin position="1319"/>
        <end position="1353"/>
    </location>
</feature>
<name>A0A401P7Z6_SCYTO</name>
<keyword evidence="2 4" id="KW-1015">Disulfide bond</keyword>
<dbReference type="Pfam" id="PF08742">
    <property type="entry name" value="C8"/>
    <property type="match status" value="1"/>
</dbReference>
<dbReference type="PANTHER" id="PTHR11339:SF402">
    <property type="entry name" value="VWFD DOMAIN-CONTAINING PROTEIN"/>
    <property type="match status" value="1"/>
</dbReference>
<evidence type="ECO:0000256" key="6">
    <source>
        <dbReference type="SAM" id="MobiDB-lite"/>
    </source>
</evidence>
<comment type="caution">
    <text evidence="10">The sequence shown here is derived from an EMBL/GenBank/DDBJ whole genome shotgun (WGS) entry which is preliminary data.</text>
</comment>
<feature type="domain" description="VWFC" evidence="8">
    <location>
        <begin position="542"/>
        <end position="630"/>
    </location>
</feature>
<evidence type="ECO:0000259" key="9">
    <source>
        <dbReference type="PROSITE" id="PS51233"/>
    </source>
</evidence>
<dbReference type="PROSITE" id="PS50184">
    <property type="entry name" value="VWFC_2"/>
    <property type="match status" value="1"/>
</dbReference>
<evidence type="ECO:0000256" key="5">
    <source>
        <dbReference type="SAM" id="Coils"/>
    </source>
</evidence>
<reference evidence="10 11" key="1">
    <citation type="journal article" date="2018" name="Nat. Ecol. Evol.">
        <title>Shark genomes provide insights into elasmobranch evolution and the origin of vertebrates.</title>
        <authorList>
            <person name="Hara Y"/>
            <person name="Yamaguchi K"/>
            <person name="Onimaru K"/>
            <person name="Kadota M"/>
            <person name="Koyanagi M"/>
            <person name="Keeley SD"/>
            <person name="Tatsumi K"/>
            <person name="Tanaka K"/>
            <person name="Motone F"/>
            <person name="Kageyama Y"/>
            <person name="Nozu R"/>
            <person name="Adachi N"/>
            <person name="Nishimura O"/>
            <person name="Nakagawa R"/>
            <person name="Tanegashima C"/>
            <person name="Kiyatake I"/>
            <person name="Matsumoto R"/>
            <person name="Murakumo K"/>
            <person name="Nishida K"/>
            <person name="Terakita A"/>
            <person name="Kuratani S"/>
            <person name="Sato K"/>
            <person name="Hyodo S Kuraku.S."/>
        </authorList>
    </citation>
    <scope>NUCLEOTIDE SEQUENCE [LARGE SCALE GENOMIC DNA]</scope>
</reference>
<accession>A0A401P7Z6</accession>
<dbReference type="OrthoDB" id="10071893at2759"/>
<dbReference type="SMART" id="SM00216">
    <property type="entry name" value="VWD"/>
    <property type="match status" value="1"/>
</dbReference>
<dbReference type="PROSITE" id="PS01225">
    <property type="entry name" value="CTCK_2"/>
    <property type="match status" value="1"/>
</dbReference>
<feature type="region of interest" description="Disordered" evidence="6">
    <location>
        <begin position="1250"/>
        <end position="1273"/>
    </location>
</feature>
<dbReference type="InterPro" id="IPR050780">
    <property type="entry name" value="Mucin_vWF_Thrombospondin_sf"/>
</dbReference>
<feature type="disulfide bond" evidence="4">
    <location>
        <begin position="648"/>
        <end position="697"/>
    </location>
</feature>
<keyword evidence="3" id="KW-0325">Glycoprotein</keyword>
<feature type="disulfide bond" evidence="4">
    <location>
        <begin position="659"/>
        <end position="713"/>
    </location>
</feature>
<dbReference type="SMART" id="SM00832">
    <property type="entry name" value="C8"/>
    <property type="match status" value="1"/>
</dbReference>
<keyword evidence="1" id="KW-0677">Repeat</keyword>
<dbReference type="EMBL" id="BFAA01000212">
    <property type="protein sequence ID" value="GCB69236.1"/>
    <property type="molecule type" value="Genomic_DNA"/>
</dbReference>
<feature type="domain" description="CTCK" evidence="7">
    <location>
        <begin position="634"/>
        <end position="714"/>
    </location>
</feature>
<keyword evidence="11" id="KW-1185">Reference proteome</keyword>
<evidence type="ECO:0000256" key="3">
    <source>
        <dbReference type="ARBA" id="ARBA00023180"/>
    </source>
</evidence>
<keyword evidence="5" id="KW-0175">Coiled coil</keyword>
<evidence type="ECO:0000313" key="10">
    <source>
        <dbReference type="EMBL" id="GCB69236.1"/>
    </source>
</evidence>
<proteinExistence type="predicted"/>
<evidence type="ECO:0000259" key="8">
    <source>
        <dbReference type="PROSITE" id="PS50184"/>
    </source>
</evidence>
<dbReference type="CDD" id="cd19941">
    <property type="entry name" value="TIL"/>
    <property type="match status" value="1"/>
</dbReference>
<feature type="non-terminal residue" evidence="10">
    <location>
        <position position="1"/>
    </location>
</feature>
<dbReference type="Proteomes" id="UP000288216">
    <property type="component" value="Unassembled WGS sequence"/>
</dbReference>
<dbReference type="PROSITE" id="PS51233">
    <property type="entry name" value="VWFD"/>
    <property type="match status" value="1"/>
</dbReference>
<dbReference type="Gene3D" id="2.160.20.120">
    <property type="match status" value="1"/>
</dbReference>
<dbReference type="InterPro" id="IPR014853">
    <property type="entry name" value="VWF/SSPO/ZAN-like_Cys-rich_dom"/>
</dbReference>
<dbReference type="Pfam" id="PF00094">
    <property type="entry name" value="VWD"/>
    <property type="match status" value="1"/>
</dbReference>
<evidence type="ECO:0000256" key="2">
    <source>
        <dbReference type="ARBA" id="ARBA00023157"/>
    </source>
</evidence>
<dbReference type="SMART" id="SM00041">
    <property type="entry name" value="CT"/>
    <property type="match status" value="1"/>
</dbReference>
<protein>
    <recommendedName>
        <fullName evidence="12">VWFD domain-containing protein</fullName>
    </recommendedName>
</protein>
<dbReference type="Gene3D" id="2.10.25.10">
    <property type="entry name" value="Laminin"/>
    <property type="match status" value="1"/>
</dbReference>
<gene>
    <name evidence="10" type="ORF">scyTo_0001018</name>
</gene>
<evidence type="ECO:0000259" key="7">
    <source>
        <dbReference type="PROSITE" id="PS01225"/>
    </source>
</evidence>
<dbReference type="InterPro" id="IPR001007">
    <property type="entry name" value="VWF_dom"/>
</dbReference>
<feature type="domain" description="VWFD" evidence="9">
    <location>
        <begin position="191"/>
        <end position="375"/>
    </location>
</feature>
<evidence type="ECO:0008006" key="12">
    <source>
        <dbReference type="Google" id="ProtNLM"/>
    </source>
</evidence>
<evidence type="ECO:0000256" key="1">
    <source>
        <dbReference type="ARBA" id="ARBA00022737"/>
    </source>
</evidence>
<dbReference type="STRING" id="75743.A0A401P7Z6"/>
<organism evidence="10 11">
    <name type="scientific">Scyliorhinus torazame</name>
    <name type="common">Cloudy catshark</name>
    <name type="synonym">Catulus torazame</name>
    <dbReference type="NCBI Taxonomy" id="75743"/>
    <lineage>
        <taxon>Eukaryota</taxon>
        <taxon>Metazoa</taxon>
        <taxon>Chordata</taxon>
        <taxon>Craniata</taxon>
        <taxon>Vertebrata</taxon>
        <taxon>Chondrichthyes</taxon>
        <taxon>Elasmobranchii</taxon>
        <taxon>Galeomorphii</taxon>
        <taxon>Galeoidea</taxon>
        <taxon>Carcharhiniformes</taxon>
        <taxon>Scyliorhinidae</taxon>
        <taxon>Scyliorhinus</taxon>
    </lineage>
</organism>
<feature type="compositionally biased region" description="Polar residues" evidence="6">
    <location>
        <begin position="1264"/>
        <end position="1273"/>
    </location>
</feature>
<sequence>QAIITSSKSGVCNFTLCTKSCEILKYTGKCHTTTAPSTTLETTTTVTVTPSTTETTSCSCIVNGKILSPGEIVYNSTDKAGWCFSAFCSKNCKIVKHVEPCGSTTLSLPSTQASITTAAPPQGCPALHPPRSVNETWMLANCTIGICTGNNTVSVMPLKCPHITPVTCQSGMKPKKIYDQSGCCYHFECECVCAGWGGSHYLTFDGTGYTFQGNCTYILVKQLNEIIEGFKILADDDSCDDDKDLSCPKAIIIFYKSSIITLIRMVVNDTVKTKALVNGQEVIPPYYHNGIRISSSKITLKVEIIPINSTVTFNGKDFTIDLSYKIFGNNIEGQCGTCTNNRKDDCTLPDGTVVSSCSHSAPSWRTADKNKSHCEPVIFTTTVSPIHRSTFPHMETTTVMTTVPTTPCAASDICKIILGPAFSRCHDIVLPSPYYEACVRDACHNRNKTIICSSLEIYSKICQSQGDICINWREHTNGSCQYHCPATMEYKPCESKDQPTCSSRYTDKNAPNDQNGHNEGCFCPAGKFLYTPLDTCVDICECIGPDGKPRQIGEKWQSNCLDCFCNNATLSIPGAKISDPKSNCTKYECEKIGPHFIPNIYHKWCPPLDRDQCEPGTIRMGPDGCCQTCIQKACTISHTTTYINHKGCRSKQKVSIPYCEGRCGSSSTYSAEANMMLHKCTCCQELAADKQSTMLLCPDGKMIEFTYTYVKNCGSFVLGKVSGFLLKVFALNLQDEGRDPFQKMLVKKDCVRVPQAMSLSSLVTRTAGPGLNNALPKFTLTEDDDSVLVCVRDEAIRCPLQKGEPITIEAQEDRKLSLGDTALASGLTRHRSSTLVETVTKQTATGPGPKMVVGSPLPANLEVAGQPDVFQSNCPGVVTENSWDIIPEMEINEGSTKMWLESQISVDGLSTSLGSGSVGIDQGNLPGIEVRKTWQLEGGLHTGNGKQEDEKRVEVEAGTAESGQVEVGVAEPGQVEVGAAEPGQVEAGTAESGQVEVSVLGPGQVEVGSEQVEVGVSGSGQVEMGVAEPGQVEVGAAEPGQVEMGVAEPGQVEVGAAESGQVEVGAAEPGQVEVGVAESGQVEVGVPGPGQLEVGVAEPEQVEVDVLGAGQVKAGAAPLLAPQPCALMCLVHTGSLQTPKDTWRLLAEAMGRDRVTYQDVGTAVTPVGTHCTSTCMTPVYLAETEVNTTGSEGVGSEMTDRAVLTDSLLWNFSREALEPVPREDLERRLETALLINEVLSSQLNDLSKSKGVGLRAGPADQRETFTQTDSSQTPEVEDRYCSLYLQHASRVRELELSLEQYRQLHSKIYTVQGQQNLLVEDVEECLASADEAYEEMKNQQARMLEQLKDARDLARQSTNQLQTITQATARALEEQTGMRNRADEAEWKTANVSACWF</sequence>